<dbReference type="GO" id="GO:0042765">
    <property type="term" value="C:GPI-anchor transamidase complex"/>
    <property type="evidence" value="ECO:0007669"/>
    <property type="project" value="InterPro"/>
</dbReference>
<accession>A0A0G4J3Z7</accession>
<keyword evidence="5" id="KW-0472">Membrane</keyword>
<evidence type="ECO:0008006" key="9">
    <source>
        <dbReference type="Google" id="ProtNLM"/>
    </source>
</evidence>
<dbReference type="PANTHER" id="PTHR48067:SF1">
    <property type="entry name" value="GPI-ANCHOR TRANSAMIDASE"/>
    <property type="match status" value="1"/>
</dbReference>
<dbReference type="GO" id="GO:0006506">
    <property type="term" value="P:GPI anchor biosynthetic process"/>
    <property type="evidence" value="ECO:0007669"/>
    <property type="project" value="UniProtKB-UniPathway"/>
</dbReference>
<evidence type="ECO:0000256" key="2">
    <source>
        <dbReference type="ARBA" id="ARBA00009941"/>
    </source>
</evidence>
<evidence type="ECO:0000256" key="1">
    <source>
        <dbReference type="ARBA" id="ARBA00004687"/>
    </source>
</evidence>
<feature type="signal peptide" evidence="6">
    <location>
        <begin position="1"/>
        <end position="23"/>
    </location>
</feature>
<organism evidence="7 8">
    <name type="scientific">Plasmodiophora brassicae</name>
    <name type="common">Clubroot disease agent</name>
    <dbReference type="NCBI Taxonomy" id="37360"/>
    <lineage>
        <taxon>Eukaryota</taxon>
        <taxon>Sar</taxon>
        <taxon>Rhizaria</taxon>
        <taxon>Endomyxa</taxon>
        <taxon>Phytomyxea</taxon>
        <taxon>Plasmodiophorida</taxon>
        <taxon>Plasmodiophoridae</taxon>
        <taxon>Plasmodiophora</taxon>
    </lineage>
</organism>
<dbReference type="STRING" id="37360.A0A0G4J3Z7"/>
<evidence type="ECO:0000256" key="6">
    <source>
        <dbReference type="SAM" id="SignalP"/>
    </source>
</evidence>
<dbReference type="InterPro" id="IPR001096">
    <property type="entry name" value="Peptidase_C13"/>
</dbReference>
<comment type="similarity">
    <text evidence="2">Belongs to the peptidase C13 family.</text>
</comment>
<dbReference type="PANTHER" id="PTHR48067">
    <property type="entry name" value="GPI-ANCHOR TRANSAMIDASE"/>
    <property type="match status" value="1"/>
</dbReference>
<gene>
    <name evidence="7" type="ORF">PBRA_008864</name>
</gene>
<protein>
    <recommendedName>
        <fullName evidence="9">GPI-anchor transamidase</fullName>
    </recommendedName>
</protein>
<evidence type="ECO:0000256" key="4">
    <source>
        <dbReference type="ARBA" id="ARBA00022729"/>
    </source>
</evidence>
<evidence type="ECO:0000256" key="3">
    <source>
        <dbReference type="ARBA" id="ARBA00022502"/>
    </source>
</evidence>
<dbReference type="OMA" id="VMESQFP"/>
<evidence type="ECO:0000256" key="5">
    <source>
        <dbReference type="SAM" id="Phobius"/>
    </source>
</evidence>
<reference evidence="7 8" key="1">
    <citation type="submission" date="2015-02" db="EMBL/GenBank/DDBJ databases">
        <authorList>
            <person name="Chooi Y.-H."/>
        </authorList>
    </citation>
    <scope>NUCLEOTIDE SEQUENCE [LARGE SCALE GENOMIC DNA]</scope>
    <source>
        <strain evidence="7">E3</strain>
    </source>
</reference>
<dbReference type="GO" id="GO:0016255">
    <property type="term" value="P:attachment of GPI anchor to protein"/>
    <property type="evidence" value="ECO:0007669"/>
    <property type="project" value="InterPro"/>
</dbReference>
<feature type="transmembrane region" description="Helical" evidence="5">
    <location>
        <begin position="362"/>
        <end position="383"/>
    </location>
</feature>
<dbReference type="GO" id="GO:0006508">
    <property type="term" value="P:proteolysis"/>
    <property type="evidence" value="ECO:0007669"/>
    <property type="project" value="InterPro"/>
</dbReference>
<evidence type="ECO:0000313" key="7">
    <source>
        <dbReference type="EMBL" id="CEP02280.1"/>
    </source>
</evidence>
<dbReference type="Pfam" id="PF01650">
    <property type="entry name" value="Peptidase_C13"/>
    <property type="match status" value="1"/>
</dbReference>
<keyword evidence="3" id="KW-0337">GPI-anchor biosynthesis</keyword>
<keyword evidence="4 6" id="KW-0732">Signal</keyword>
<dbReference type="UniPathway" id="UPA00196"/>
<dbReference type="Gene3D" id="3.40.50.1460">
    <property type="match status" value="1"/>
</dbReference>
<proteinExistence type="inferred from homology"/>
<keyword evidence="5" id="KW-1133">Transmembrane helix</keyword>
<sequence>MTGQRSALRPLTVVVMAIAAAASHSNNWAVLVDTSRYWFNYRHIADTLSFYHTVKAAGIPDSQIILMLADDMACNPRNAFPAQMFNNREHDIDLYGDDIEVDYRGTDVTVENFIRVLTNRHSKGTAKSRRLLTDESSNILIFMAGHGGDEFLKYDLNAMLLRVLTSARRFQDQEEITSQDLADAFEQMAIQRRFNEILFIIDTCQASTMHNRFKTRNVMSIGSSAKSENSYSHHSDANLGVSVIDRFTFYALEFLEKHLSQSARLSKTRSPSLQDFFDHFTYSKLHSHHEYRVDLFDRPASSIDITDFFSAVTHVEPTPYTYPVTPKPAGSTKLPSSEGSSASEASYSFEDRTAPRSSLSSVAIVSVLVICFALSAGLDAMLFQPFKY</sequence>
<dbReference type="Proteomes" id="UP000039324">
    <property type="component" value="Unassembled WGS sequence"/>
</dbReference>
<evidence type="ECO:0000313" key="8">
    <source>
        <dbReference type="Proteomes" id="UP000039324"/>
    </source>
</evidence>
<dbReference type="InterPro" id="IPR028361">
    <property type="entry name" value="GPI_transamidase"/>
</dbReference>
<keyword evidence="8" id="KW-1185">Reference proteome</keyword>
<feature type="chain" id="PRO_5005193470" description="GPI-anchor transamidase" evidence="6">
    <location>
        <begin position="24"/>
        <end position="388"/>
    </location>
</feature>
<comment type="pathway">
    <text evidence="1">Glycolipid biosynthesis; glycosylphosphatidylinositol-anchor biosynthesis.</text>
</comment>
<name>A0A0G4J3Z7_PLABS</name>
<dbReference type="PRINTS" id="PR00776">
    <property type="entry name" value="HEMOGLOBNASE"/>
</dbReference>
<dbReference type="GO" id="GO:0003923">
    <property type="term" value="F:GPI-anchor transamidase activity"/>
    <property type="evidence" value="ECO:0007669"/>
    <property type="project" value="InterPro"/>
</dbReference>
<dbReference type="OrthoDB" id="192611at2759"/>
<dbReference type="FunFam" id="3.40.50.1460:FF:000021">
    <property type="entry name" value="GPI-anchor transamidase"/>
    <property type="match status" value="1"/>
</dbReference>
<keyword evidence="5" id="KW-0812">Transmembrane</keyword>
<dbReference type="EMBL" id="CDSF01000123">
    <property type="protein sequence ID" value="CEP02280.1"/>
    <property type="molecule type" value="Genomic_DNA"/>
</dbReference>
<dbReference type="AlphaFoldDB" id="A0A0G4J3Z7"/>